<reference evidence="2" key="2">
    <citation type="submission" date="2020-01" db="EMBL/GenBank/DDBJ databases">
        <authorList>
            <person name="Korhonen P.K.K."/>
            <person name="Guangxu M.G."/>
            <person name="Wang T.W."/>
            <person name="Stroehlein A.J.S."/>
            <person name="Young N.D."/>
            <person name="Ang C.-S.A."/>
            <person name="Fernando D.W.F."/>
            <person name="Lu H.L."/>
            <person name="Taylor S.T."/>
            <person name="Ehtesham M.E.M."/>
            <person name="Najaraj S.H.N."/>
            <person name="Harsha G.H.G."/>
            <person name="Madugundu A.M."/>
            <person name="Renuse S.R."/>
            <person name="Holt D.H."/>
            <person name="Pandey A.P."/>
            <person name="Papenfuss A.P."/>
            <person name="Gasser R.B.G."/>
            <person name="Fischer K.F."/>
        </authorList>
    </citation>
    <scope>NUCLEOTIDE SEQUENCE</scope>
    <source>
        <strain evidence="2">SSS_KF_BRIS2020</strain>
    </source>
</reference>
<dbReference type="PROSITE" id="PS50238">
    <property type="entry name" value="RHOGAP"/>
    <property type="match status" value="1"/>
</dbReference>
<dbReference type="InterPro" id="IPR000198">
    <property type="entry name" value="RhoGAP_dom"/>
</dbReference>
<dbReference type="GO" id="GO:0030036">
    <property type="term" value="P:actin cytoskeleton organization"/>
    <property type="evidence" value="ECO:0007669"/>
    <property type="project" value="TreeGrafter"/>
</dbReference>
<dbReference type="InterPro" id="IPR008936">
    <property type="entry name" value="Rho_GTPase_activation_prot"/>
</dbReference>
<keyword evidence="4" id="KW-1185">Reference proteome</keyword>
<dbReference type="Proteomes" id="UP000070412">
    <property type="component" value="Unassembled WGS sequence"/>
</dbReference>
<dbReference type="PANTHER" id="PTHR12659:SF7">
    <property type="entry name" value="CROSSVEINLESS C, ISOFORM C"/>
    <property type="match status" value="1"/>
</dbReference>
<dbReference type="GO" id="GO:0005096">
    <property type="term" value="F:GTPase activator activity"/>
    <property type="evidence" value="ECO:0007669"/>
    <property type="project" value="TreeGrafter"/>
</dbReference>
<proteinExistence type="predicted"/>
<dbReference type="SMART" id="SM00324">
    <property type="entry name" value="RhoGAP"/>
    <property type="match status" value="1"/>
</dbReference>
<dbReference type="PANTHER" id="PTHR12659">
    <property type="entry name" value="RHO-TYPE GTPASE ACTIVATING PROTEIN"/>
    <property type="match status" value="1"/>
</dbReference>
<name>A0A834R6D2_SARSC</name>
<evidence type="ECO:0000259" key="1">
    <source>
        <dbReference type="PROSITE" id="PS50238"/>
    </source>
</evidence>
<dbReference type="OrthoDB" id="10003330at2759"/>
<dbReference type="Gene3D" id="1.10.555.10">
    <property type="entry name" value="Rho GTPase activation protein"/>
    <property type="match status" value="1"/>
</dbReference>
<dbReference type="SUPFAM" id="SSF48350">
    <property type="entry name" value="GTPase activation domain, GAP"/>
    <property type="match status" value="1"/>
</dbReference>
<accession>A0A834R6D2</accession>
<sequence>MDLSDTINDTINQIKQIENEIVFSLNKNHMKKFEPKKNEKNLVSYCDLLLENIRKQILWTEEYNNLNPSTEDKIELNKLTENSIQKHSNLEQEPVKKSEDLHSINLSNLSAHLKDSENHQDLKFDDDNLATNDETKSKKFFPNEFRSYETDYRISFYDNSNKFLIYFHNSKLVDTMCEDFCHLNDQSSCVNFSKLQIENNGRILPDYIENALLYLMKNGLNSIGIFRKSGVKSRINILKEQINQNIPIDFINSCVYDVADLVKNWLRELKPRLLTVELIDLFIKKEKTFNLWHLNDSHRYLLFTVLKFLSVVGSFHRQNQMNSSNLAICFAPSICDGENAKQIHRAQQCLQFCIENFESLFSPSVLGDDCGRISDDNNSNSNHHTSVLIINASPIDILHRLLYQRDSIDKLISRWNIENQTANSDVFVFDLQFSWLLPIKKFTLRRNWGDAIQDGISLNEIGNSIRSHWIMVPNGKGQTLVKHDIYLELRGFSSKWYQTVYSAVHDNQLKLLAKSFELNHGIMNASTI</sequence>
<reference evidence="4" key="1">
    <citation type="journal article" date="2020" name="PLoS Negl. Trop. Dis.">
        <title>High-quality nuclear genome for Sarcoptes scabiei-A critical resource for a neglected parasite.</title>
        <authorList>
            <person name="Korhonen P.K."/>
            <person name="Gasser R.B."/>
            <person name="Ma G."/>
            <person name="Wang T."/>
            <person name="Stroehlein A.J."/>
            <person name="Young N.D."/>
            <person name="Ang C.S."/>
            <person name="Fernando D.D."/>
            <person name="Lu H.C."/>
            <person name="Taylor S."/>
            <person name="Reynolds S.L."/>
            <person name="Mofiz E."/>
            <person name="Najaraj S.H."/>
            <person name="Gowda H."/>
            <person name="Madugundu A."/>
            <person name="Renuse S."/>
            <person name="Holt D."/>
            <person name="Pandey A."/>
            <person name="Papenfuss A.T."/>
            <person name="Fischer K."/>
        </authorList>
    </citation>
    <scope>NUCLEOTIDE SEQUENCE [LARGE SCALE GENOMIC DNA]</scope>
</reference>
<evidence type="ECO:0000313" key="2">
    <source>
        <dbReference type="EMBL" id="KAF7490489.1"/>
    </source>
</evidence>
<dbReference type="GO" id="GO:0007165">
    <property type="term" value="P:signal transduction"/>
    <property type="evidence" value="ECO:0007669"/>
    <property type="project" value="InterPro"/>
</dbReference>
<organism evidence="2">
    <name type="scientific">Sarcoptes scabiei</name>
    <name type="common">Itch mite</name>
    <name type="synonym">Acarus scabiei</name>
    <dbReference type="NCBI Taxonomy" id="52283"/>
    <lineage>
        <taxon>Eukaryota</taxon>
        <taxon>Metazoa</taxon>
        <taxon>Ecdysozoa</taxon>
        <taxon>Arthropoda</taxon>
        <taxon>Chelicerata</taxon>
        <taxon>Arachnida</taxon>
        <taxon>Acari</taxon>
        <taxon>Acariformes</taxon>
        <taxon>Sarcoptiformes</taxon>
        <taxon>Astigmata</taxon>
        <taxon>Psoroptidia</taxon>
        <taxon>Sarcoptoidea</taxon>
        <taxon>Sarcoptidae</taxon>
        <taxon>Sarcoptinae</taxon>
        <taxon>Sarcoptes</taxon>
    </lineage>
</organism>
<dbReference type="EMBL" id="WVUK01000062">
    <property type="protein sequence ID" value="KAF7490489.1"/>
    <property type="molecule type" value="Genomic_DNA"/>
</dbReference>
<feature type="domain" description="Rho-GAP" evidence="1">
    <location>
        <begin position="190"/>
        <end position="361"/>
    </location>
</feature>
<gene>
    <name evidence="2" type="ORF">SSS_6736</name>
</gene>
<protein>
    <submittedName>
        <fullName evidence="2">StAR-related lipid transfer protein 13</fullName>
    </submittedName>
</protein>
<evidence type="ECO:0000313" key="4">
    <source>
        <dbReference type="Proteomes" id="UP000070412"/>
    </source>
</evidence>
<dbReference type="EnsemblMetazoa" id="SSS_6736s_mrna">
    <property type="protein sequence ID" value="KAF7490489.1"/>
    <property type="gene ID" value="SSS_6736"/>
</dbReference>
<dbReference type="AlphaFoldDB" id="A0A834R6D2"/>
<dbReference type="GO" id="GO:0035023">
    <property type="term" value="P:regulation of Rho protein signal transduction"/>
    <property type="evidence" value="ECO:0007669"/>
    <property type="project" value="TreeGrafter"/>
</dbReference>
<dbReference type="Pfam" id="PF00620">
    <property type="entry name" value="RhoGAP"/>
    <property type="match status" value="1"/>
</dbReference>
<evidence type="ECO:0000313" key="3">
    <source>
        <dbReference type="EnsemblMetazoa" id="KAF7490489.1"/>
    </source>
</evidence>
<reference evidence="3" key="3">
    <citation type="submission" date="2022-06" db="UniProtKB">
        <authorList>
            <consortium name="EnsemblMetazoa"/>
        </authorList>
    </citation>
    <scope>IDENTIFICATION</scope>
</reference>